<dbReference type="Pfam" id="PF13899">
    <property type="entry name" value="Thioredoxin_7"/>
    <property type="match status" value="1"/>
</dbReference>
<dbReference type="OrthoDB" id="7629852at2"/>
<dbReference type="Gene3D" id="3.40.30.10">
    <property type="entry name" value="Glutaredoxin"/>
    <property type="match status" value="1"/>
</dbReference>
<evidence type="ECO:0008006" key="3">
    <source>
        <dbReference type="Google" id="ProtNLM"/>
    </source>
</evidence>
<keyword evidence="2" id="KW-1185">Reference proteome</keyword>
<proteinExistence type="predicted"/>
<organism evidence="1 2">
    <name type="scientific">Candidatus Viadribacter manganicus</name>
    <dbReference type="NCBI Taxonomy" id="1759059"/>
    <lineage>
        <taxon>Bacteria</taxon>
        <taxon>Pseudomonadati</taxon>
        <taxon>Pseudomonadota</taxon>
        <taxon>Alphaproteobacteria</taxon>
        <taxon>Hyphomonadales</taxon>
        <taxon>Hyphomonadaceae</taxon>
        <taxon>Candidatus Viadribacter</taxon>
    </lineage>
</organism>
<dbReference type="Proteomes" id="UP000092498">
    <property type="component" value="Chromosome"/>
</dbReference>
<dbReference type="AlphaFoldDB" id="A0A1B1AHY9"/>
<dbReference type="InterPro" id="IPR036249">
    <property type="entry name" value="Thioredoxin-like_sf"/>
</dbReference>
<dbReference type="EMBL" id="CP013244">
    <property type="protein sequence ID" value="ANP46168.1"/>
    <property type="molecule type" value="Genomic_DNA"/>
</dbReference>
<reference evidence="1 2" key="1">
    <citation type="submission" date="2015-11" db="EMBL/GenBank/DDBJ databases">
        <title>Whole-Genome Sequence of Candidatus Oderbacter manganicum from the National Park Lower Oder Valley, Germany.</title>
        <authorList>
            <person name="Braun B."/>
            <person name="Liere K."/>
            <person name="Szewzyk U."/>
        </authorList>
    </citation>
    <scope>NUCLEOTIDE SEQUENCE [LARGE SCALE GENOMIC DNA]</scope>
    <source>
        <strain evidence="1 2">OTSz_A_272</strain>
    </source>
</reference>
<dbReference type="KEGG" id="cbot:ATE48_09675"/>
<evidence type="ECO:0000313" key="2">
    <source>
        <dbReference type="Proteomes" id="UP000092498"/>
    </source>
</evidence>
<protein>
    <recommendedName>
        <fullName evidence="3">Thioredoxin family protein</fullName>
    </recommendedName>
</protein>
<gene>
    <name evidence="1" type="ORF">ATE48_09675</name>
</gene>
<dbReference type="SUPFAM" id="SSF52833">
    <property type="entry name" value="Thioredoxin-like"/>
    <property type="match status" value="1"/>
</dbReference>
<dbReference type="STRING" id="1759059.ATE48_09675"/>
<dbReference type="RefSeq" id="WP_066770705.1">
    <property type="nucleotide sequence ID" value="NZ_CP013244.1"/>
</dbReference>
<evidence type="ECO:0000313" key="1">
    <source>
        <dbReference type="EMBL" id="ANP46168.1"/>
    </source>
</evidence>
<name>A0A1B1AHY9_9PROT</name>
<dbReference type="InParanoid" id="A0A1B1AHY9"/>
<accession>A0A1B1AHY9</accession>
<sequence length="146" mass="16511">MMTQAAADPPVRLDRTLYANQGYDPQSNPVADLNAALQRAQREDRRVQIIVDGDLCVWCDILDIYPAENDDVRAEFAQSFLILKVNMSQEDENARFLSRFLESAGYPDFFILASDGSYLSQQNTGALASDRSYHRVEGFEFFCRAA</sequence>